<keyword evidence="5" id="KW-0547">Nucleotide-binding</keyword>
<dbReference type="EC" id="2.7.11.23" evidence="2"/>
<dbReference type="PANTHER" id="PTHR24056:SF546">
    <property type="entry name" value="CYCLIN-DEPENDENT KINASE 12"/>
    <property type="match status" value="1"/>
</dbReference>
<evidence type="ECO:0000259" key="10">
    <source>
        <dbReference type="PROSITE" id="PS50011"/>
    </source>
</evidence>
<evidence type="ECO:0000256" key="1">
    <source>
        <dbReference type="ARBA" id="ARBA00006485"/>
    </source>
</evidence>
<dbReference type="GO" id="GO:0008353">
    <property type="term" value="F:RNA polymerase II CTD heptapeptide repeat kinase activity"/>
    <property type="evidence" value="ECO:0007669"/>
    <property type="project" value="UniProtKB-EC"/>
</dbReference>
<proteinExistence type="inferred from homology"/>
<reference evidence="11" key="1">
    <citation type="submission" date="2023-03" db="EMBL/GenBank/DDBJ databases">
        <authorList>
            <person name="Steffen K."/>
            <person name="Cardenas P."/>
        </authorList>
    </citation>
    <scope>NUCLEOTIDE SEQUENCE</scope>
</reference>
<dbReference type="GO" id="GO:0032968">
    <property type="term" value="P:positive regulation of transcription elongation by RNA polymerase II"/>
    <property type="evidence" value="ECO:0007669"/>
    <property type="project" value="TreeGrafter"/>
</dbReference>
<keyword evidence="7" id="KW-0067">ATP-binding</keyword>
<evidence type="ECO:0000313" key="12">
    <source>
        <dbReference type="Proteomes" id="UP001174909"/>
    </source>
</evidence>
<evidence type="ECO:0000256" key="3">
    <source>
        <dbReference type="ARBA" id="ARBA00022527"/>
    </source>
</evidence>
<evidence type="ECO:0000256" key="6">
    <source>
        <dbReference type="ARBA" id="ARBA00022777"/>
    </source>
</evidence>
<keyword evidence="6 11" id="KW-0418">Kinase</keyword>
<dbReference type="GO" id="GO:0008024">
    <property type="term" value="C:cyclin/CDK positive transcription elongation factor complex"/>
    <property type="evidence" value="ECO:0007669"/>
    <property type="project" value="TreeGrafter"/>
</dbReference>
<dbReference type="InterPro" id="IPR050108">
    <property type="entry name" value="CDK"/>
</dbReference>
<dbReference type="InterPro" id="IPR011009">
    <property type="entry name" value="Kinase-like_dom_sf"/>
</dbReference>
<dbReference type="AlphaFoldDB" id="A0AA35SV66"/>
<dbReference type="SMART" id="SM00220">
    <property type="entry name" value="S_TKc"/>
    <property type="match status" value="1"/>
</dbReference>
<evidence type="ECO:0000256" key="2">
    <source>
        <dbReference type="ARBA" id="ARBA00012409"/>
    </source>
</evidence>
<accession>A0AA35SV66</accession>
<evidence type="ECO:0000256" key="8">
    <source>
        <dbReference type="ARBA" id="ARBA00049280"/>
    </source>
</evidence>
<gene>
    <name evidence="11" type="ORF">GBAR_LOCUS20206</name>
</gene>
<dbReference type="GO" id="GO:0005524">
    <property type="term" value="F:ATP binding"/>
    <property type="evidence" value="ECO:0007669"/>
    <property type="project" value="UniProtKB-KW"/>
</dbReference>
<sequence length="452" mass="49648">MVEFTEQHIQSLSLQLVEALHYCHTRNFLHRDLKCSNILINNKGQLKLGDFGLARFYHADDKSRLYTNRVITLWYRPPELLLGEEHYGPGVDMWSCGCILGELFTKRPLFPGYTEIGQLELISKSCGTPSPADWPEVIKLPNFQTFKFKKTYRRRLKEEFSSQIPESALDLMDRMLTLDPSRRLTASEALEHPFLSGFDKDCVAPPTLPHTQDCHEMWSRKRRKKEAKSGGAQGGGKEGRSGSQPPTHPSSPRLPLANRPTPTAARNQANSSIPSSPSLPPPTSTPPPGSHLEPHPPLANPNLKPGLTVPPPPAPINPAAILDSIKSSLMHEAPPPPPATMATGGAPVNSVGSVPVSMVAGSSSSSSVSVAQQQSDQLQRVIEVQRTQLNLLSQITKTLADQQRQSANSRGPPGVTRPGVQTFDYANRSSAELQSLALKQLEQEYSIRGRWP</sequence>
<keyword evidence="4" id="KW-0808">Transferase</keyword>
<evidence type="ECO:0000256" key="5">
    <source>
        <dbReference type="ARBA" id="ARBA00022741"/>
    </source>
</evidence>
<keyword evidence="3" id="KW-0723">Serine/threonine-protein kinase</keyword>
<dbReference type="Proteomes" id="UP001174909">
    <property type="component" value="Unassembled WGS sequence"/>
</dbReference>
<dbReference type="Gene3D" id="1.10.510.10">
    <property type="entry name" value="Transferase(Phosphotransferase) domain 1"/>
    <property type="match status" value="1"/>
</dbReference>
<comment type="caution">
    <text evidence="11">The sequence shown here is derived from an EMBL/GenBank/DDBJ whole genome shotgun (WGS) entry which is preliminary data.</text>
</comment>
<dbReference type="FunFam" id="1.10.510.10:FF:000415">
    <property type="entry name" value="CMGC/CDK/CRK7 protein kinase, variant"/>
    <property type="match status" value="1"/>
</dbReference>
<evidence type="ECO:0000256" key="9">
    <source>
        <dbReference type="SAM" id="MobiDB-lite"/>
    </source>
</evidence>
<dbReference type="PROSITE" id="PS00108">
    <property type="entry name" value="PROTEIN_KINASE_ST"/>
    <property type="match status" value="1"/>
</dbReference>
<dbReference type="GO" id="GO:0030332">
    <property type="term" value="F:cyclin binding"/>
    <property type="evidence" value="ECO:0007669"/>
    <property type="project" value="TreeGrafter"/>
</dbReference>
<keyword evidence="12" id="KW-1185">Reference proteome</keyword>
<dbReference type="EMBL" id="CASHTH010002839">
    <property type="protein sequence ID" value="CAI8036017.1"/>
    <property type="molecule type" value="Genomic_DNA"/>
</dbReference>
<feature type="domain" description="Protein kinase" evidence="10">
    <location>
        <begin position="1"/>
        <end position="195"/>
    </location>
</feature>
<feature type="compositionally biased region" description="Pro residues" evidence="9">
    <location>
        <begin position="277"/>
        <end position="299"/>
    </location>
</feature>
<feature type="region of interest" description="Disordered" evidence="9">
    <location>
        <begin position="208"/>
        <end position="365"/>
    </location>
</feature>
<dbReference type="PROSITE" id="PS50011">
    <property type="entry name" value="PROTEIN_KINASE_DOM"/>
    <property type="match status" value="1"/>
</dbReference>
<dbReference type="InterPro" id="IPR000719">
    <property type="entry name" value="Prot_kinase_dom"/>
</dbReference>
<comment type="catalytic activity">
    <reaction evidence="8">
        <text>[DNA-directed RNA polymerase] + ATP = phospho-[DNA-directed RNA polymerase] + ADP + H(+)</text>
        <dbReference type="Rhea" id="RHEA:10216"/>
        <dbReference type="Rhea" id="RHEA-COMP:11321"/>
        <dbReference type="Rhea" id="RHEA-COMP:11322"/>
        <dbReference type="ChEBI" id="CHEBI:15378"/>
        <dbReference type="ChEBI" id="CHEBI:30616"/>
        <dbReference type="ChEBI" id="CHEBI:43176"/>
        <dbReference type="ChEBI" id="CHEBI:68546"/>
        <dbReference type="ChEBI" id="CHEBI:456216"/>
        <dbReference type="EC" id="2.7.11.23"/>
    </reaction>
</comment>
<evidence type="ECO:0000256" key="7">
    <source>
        <dbReference type="ARBA" id="ARBA00022840"/>
    </source>
</evidence>
<evidence type="ECO:0000256" key="4">
    <source>
        <dbReference type="ARBA" id="ARBA00022679"/>
    </source>
</evidence>
<name>A0AA35SV66_GEOBA</name>
<dbReference type="PANTHER" id="PTHR24056">
    <property type="entry name" value="CELL DIVISION PROTEIN KINASE"/>
    <property type="match status" value="1"/>
</dbReference>
<protein>
    <recommendedName>
        <fullName evidence="2">[RNA-polymerase]-subunit kinase</fullName>
        <ecNumber evidence="2">2.7.11.23</ecNumber>
    </recommendedName>
</protein>
<feature type="region of interest" description="Disordered" evidence="9">
    <location>
        <begin position="402"/>
        <end position="421"/>
    </location>
</feature>
<feature type="compositionally biased region" description="Low complexity" evidence="9">
    <location>
        <begin position="340"/>
        <end position="365"/>
    </location>
</feature>
<feature type="compositionally biased region" description="Polar residues" evidence="9">
    <location>
        <begin position="260"/>
        <end position="270"/>
    </location>
</feature>
<organism evidence="11 12">
    <name type="scientific">Geodia barretti</name>
    <name type="common">Barrett's horny sponge</name>
    <dbReference type="NCBI Taxonomy" id="519541"/>
    <lineage>
        <taxon>Eukaryota</taxon>
        <taxon>Metazoa</taxon>
        <taxon>Porifera</taxon>
        <taxon>Demospongiae</taxon>
        <taxon>Heteroscleromorpha</taxon>
        <taxon>Tetractinellida</taxon>
        <taxon>Astrophorina</taxon>
        <taxon>Geodiidae</taxon>
        <taxon>Geodia</taxon>
    </lineage>
</organism>
<evidence type="ECO:0000313" key="11">
    <source>
        <dbReference type="EMBL" id="CAI8036017.1"/>
    </source>
</evidence>
<dbReference type="SUPFAM" id="SSF56112">
    <property type="entry name" value="Protein kinase-like (PK-like)"/>
    <property type="match status" value="1"/>
</dbReference>
<dbReference type="Pfam" id="PF00069">
    <property type="entry name" value="Pkinase"/>
    <property type="match status" value="1"/>
</dbReference>
<dbReference type="InterPro" id="IPR008271">
    <property type="entry name" value="Ser/Thr_kinase_AS"/>
</dbReference>
<comment type="similarity">
    <text evidence="1">Belongs to the protein kinase superfamily. CMGC Ser/Thr protein kinase family. CDC2/CDKX subfamily.</text>
</comment>